<feature type="transmembrane region" description="Helical" evidence="6">
    <location>
        <begin position="309"/>
        <end position="336"/>
    </location>
</feature>
<dbReference type="InterPro" id="IPR000160">
    <property type="entry name" value="GGDEF_dom"/>
</dbReference>
<organism evidence="8 9">
    <name type="scientific">Pseudocitrobacter vendiensis</name>
    <dbReference type="NCBI Taxonomy" id="2488306"/>
    <lineage>
        <taxon>Bacteria</taxon>
        <taxon>Pseudomonadati</taxon>
        <taxon>Pseudomonadota</taxon>
        <taxon>Gammaproteobacteria</taxon>
        <taxon>Enterobacterales</taxon>
        <taxon>Enterobacteriaceae</taxon>
        <taxon>Pseudocitrobacter</taxon>
    </lineage>
</organism>
<dbReference type="PROSITE" id="PS50887">
    <property type="entry name" value="GGDEF"/>
    <property type="match status" value="1"/>
</dbReference>
<evidence type="ECO:0000256" key="2">
    <source>
        <dbReference type="ARBA" id="ARBA00004665"/>
    </source>
</evidence>
<keyword evidence="4" id="KW-0547">Nucleotide-binding</keyword>
<evidence type="ECO:0000313" key="9">
    <source>
        <dbReference type="Proteomes" id="UP001152651"/>
    </source>
</evidence>
<dbReference type="NCBIfam" id="NF040885">
    <property type="entry name" value="diguan_DgcJ"/>
    <property type="match status" value="1"/>
</dbReference>
<dbReference type="Gene3D" id="3.30.70.270">
    <property type="match status" value="1"/>
</dbReference>
<dbReference type="RefSeq" id="WP_253897000.1">
    <property type="nucleotide sequence ID" value="NZ_CALSBS010000002.1"/>
</dbReference>
<dbReference type="SUPFAM" id="SSF55073">
    <property type="entry name" value="Nucleotide cyclase"/>
    <property type="match status" value="1"/>
</dbReference>
<proteinExistence type="predicted"/>
<keyword evidence="4" id="KW-0342">GTP-binding</keyword>
<evidence type="ECO:0000256" key="3">
    <source>
        <dbReference type="ARBA" id="ARBA00012528"/>
    </source>
</evidence>
<dbReference type="EC" id="2.7.7.65" evidence="3"/>
<feature type="domain" description="GGDEF" evidence="7">
    <location>
        <begin position="378"/>
        <end position="499"/>
    </location>
</feature>
<dbReference type="InterPro" id="IPR029787">
    <property type="entry name" value="Nucleotide_cyclase"/>
</dbReference>
<dbReference type="Pfam" id="PF00990">
    <property type="entry name" value="GGDEF"/>
    <property type="match status" value="1"/>
</dbReference>
<dbReference type="Proteomes" id="UP001152651">
    <property type="component" value="Unassembled WGS sequence"/>
</dbReference>
<evidence type="ECO:0000256" key="4">
    <source>
        <dbReference type="ARBA" id="ARBA00023134"/>
    </source>
</evidence>
<dbReference type="PANTHER" id="PTHR45138:SF22">
    <property type="entry name" value="DIGUANYLATE CYCLASE DGCJ-RELATED"/>
    <property type="match status" value="1"/>
</dbReference>
<evidence type="ECO:0000256" key="6">
    <source>
        <dbReference type="SAM" id="Phobius"/>
    </source>
</evidence>
<keyword evidence="6" id="KW-1133">Transmembrane helix</keyword>
<evidence type="ECO:0000256" key="1">
    <source>
        <dbReference type="ARBA" id="ARBA00001946"/>
    </source>
</evidence>
<evidence type="ECO:0000313" key="8">
    <source>
        <dbReference type="EMBL" id="CAH6635932.1"/>
    </source>
</evidence>
<dbReference type="CDD" id="cd01949">
    <property type="entry name" value="GGDEF"/>
    <property type="match status" value="1"/>
</dbReference>
<comment type="pathway">
    <text evidence="2">Purine metabolism; 3',5'-cyclic di-GMP biosynthesis.</text>
</comment>
<dbReference type="InterPro" id="IPR033420">
    <property type="entry name" value="GAPES1"/>
</dbReference>
<sequence>MSHFSSKKTTFVIVILSTCVFLGLLYKEYSNLNNYMNYISENGRSALFHEEYINQNLAFQLSRAFSADANIKKHDTGACQQLEHLNGVNGFNLASHDFQALPGTLQTTNASCEQWISDIAYLPLINSLPARKTSKYTFSNYSGYAFDNIRYYIDVSNSYIYINKLVDSNKYTFNNWLVVHHNSIDIKKSAQTISIDDSSLKDLAMGENIISHVYRDGYTHHNIISLLTPVFKDSTFKGIIITDINISDLATSFYTADRPVIWKFLSMHIEDNATGKKINFHNPAWRVRTLIHHKEAITQYYSLHISLDILYFVISNTWLIFSYLLTTYLLCAYANYHLTRNARLSRENITDVMTGLYNRKLLSPSLQAKIDELIVKGIAVSVIALDCDGLKRINDTLGHQAGDRMIQALGRAIDQSIRKSDYGIRLGGDEFNIILIDNTLVAAQQVVKRIENNLAAMDTGFPVKFSWGGYQMQAGESLDSAFAKADGALYLHKKGKRSR</sequence>
<dbReference type="PANTHER" id="PTHR45138">
    <property type="entry name" value="REGULATORY COMPONENTS OF SENSORY TRANSDUCTION SYSTEM"/>
    <property type="match status" value="1"/>
</dbReference>
<dbReference type="EMBL" id="CALSBS010000002">
    <property type="protein sequence ID" value="CAH6635932.1"/>
    <property type="molecule type" value="Genomic_DNA"/>
</dbReference>
<dbReference type="InterPro" id="IPR049828">
    <property type="entry name" value="DgcJ_diguan"/>
</dbReference>
<dbReference type="SMART" id="SM00267">
    <property type="entry name" value="GGDEF"/>
    <property type="match status" value="1"/>
</dbReference>
<protein>
    <recommendedName>
        <fullName evidence="3">diguanylate cyclase</fullName>
        <ecNumber evidence="3">2.7.7.65</ecNumber>
    </recommendedName>
</protein>
<gene>
    <name evidence="8" type="ORF">FBBNIHIM_03775</name>
</gene>
<keyword evidence="6" id="KW-0812">Transmembrane</keyword>
<keyword evidence="9" id="KW-1185">Reference proteome</keyword>
<dbReference type="Pfam" id="PF17155">
    <property type="entry name" value="GAPES1"/>
    <property type="match status" value="1"/>
</dbReference>
<name>A0ABN8T6S9_9ENTR</name>
<comment type="cofactor">
    <cofactor evidence="1">
        <name>Mg(2+)</name>
        <dbReference type="ChEBI" id="CHEBI:18420"/>
    </cofactor>
</comment>
<dbReference type="InterPro" id="IPR050469">
    <property type="entry name" value="Diguanylate_Cyclase"/>
</dbReference>
<comment type="catalytic activity">
    <reaction evidence="5">
        <text>2 GTP = 3',3'-c-di-GMP + 2 diphosphate</text>
        <dbReference type="Rhea" id="RHEA:24898"/>
        <dbReference type="ChEBI" id="CHEBI:33019"/>
        <dbReference type="ChEBI" id="CHEBI:37565"/>
        <dbReference type="ChEBI" id="CHEBI:58805"/>
        <dbReference type="EC" id="2.7.7.65"/>
    </reaction>
</comment>
<evidence type="ECO:0000256" key="5">
    <source>
        <dbReference type="ARBA" id="ARBA00034247"/>
    </source>
</evidence>
<reference evidence="8" key="1">
    <citation type="submission" date="2022-05" db="EMBL/GenBank/DDBJ databases">
        <authorList>
            <person name="Blom J."/>
        </authorList>
    </citation>
    <scope>NUCLEOTIDE SEQUENCE</scope>
    <source>
        <strain evidence="8">Type strain: CPO20170097</strain>
    </source>
</reference>
<dbReference type="InterPro" id="IPR043128">
    <property type="entry name" value="Rev_trsase/Diguanyl_cyclase"/>
</dbReference>
<evidence type="ECO:0000259" key="7">
    <source>
        <dbReference type="PROSITE" id="PS50887"/>
    </source>
</evidence>
<keyword evidence="6" id="KW-0472">Membrane</keyword>
<dbReference type="NCBIfam" id="TIGR00254">
    <property type="entry name" value="GGDEF"/>
    <property type="match status" value="1"/>
</dbReference>
<accession>A0ABN8T6S9</accession>
<comment type="caution">
    <text evidence="8">The sequence shown here is derived from an EMBL/GenBank/DDBJ whole genome shotgun (WGS) entry which is preliminary data.</text>
</comment>